<dbReference type="SUPFAM" id="SSF54277">
    <property type="entry name" value="CAD &amp; PB1 domains"/>
    <property type="match status" value="1"/>
</dbReference>
<dbReference type="PROSITE" id="PS00741">
    <property type="entry name" value="DH_1"/>
    <property type="match status" value="1"/>
</dbReference>
<dbReference type="CDD" id="cd13246">
    <property type="entry name" value="PH_Scd1"/>
    <property type="match status" value="1"/>
</dbReference>
<dbReference type="GO" id="GO:0005634">
    <property type="term" value="C:nucleus"/>
    <property type="evidence" value="ECO:0007669"/>
    <property type="project" value="TreeGrafter"/>
</dbReference>
<dbReference type="InterPro" id="IPR011993">
    <property type="entry name" value="PH-like_dom_sf"/>
</dbReference>
<dbReference type="OrthoDB" id="1594986at2759"/>
<dbReference type="InterPro" id="IPR053793">
    <property type="entry name" value="PB1-like"/>
</dbReference>
<dbReference type="AlphaFoldDB" id="A0A9W4XBX7"/>
<dbReference type="SUPFAM" id="SSF50729">
    <property type="entry name" value="PH domain-like"/>
    <property type="match status" value="1"/>
</dbReference>
<dbReference type="Pfam" id="PF15411">
    <property type="entry name" value="PH_10"/>
    <property type="match status" value="1"/>
</dbReference>
<dbReference type="InterPro" id="IPR001331">
    <property type="entry name" value="GDS_CDC24_CS"/>
</dbReference>
<evidence type="ECO:0000259" key="4">
    <source>
        <dbReference type="PROSITE" id="PS50010"/>
    </source>
</evidence>
<keyword evidence="7" id="KW-1185">Reference proteome</keyword>
<dbReference type="GO" id="GO:0000935">
    <property type="term" value="C:division septum"/>
    <property type="evidence" value="ECO:0007669"/>
    <property type="project" value="TreeGrafter"/>
</dbReference>
<dbReference type="InterPro" id="IPR001849">
    <property type="entry name" value="PH_domain"/>
</dbReference>
<dbReference type="InterPro" id="IPR010481">
    <property type="entry name" value="Cdc24/Scd1_N"/>
</dbReference>
<feature type="compositionally biased region" description="Low complexity" evidence="2">
    <location>
        <begin position="508"/>
        <end position="522"/>
    </location>
</feature>
<dbReference type="PROSITE" id="PS50010">
    <property type="entry name" value="DH_2"/>
    <property type="match status" value="1"/>
</dbReference>
<dbReference type="PANTHER" id="PTHR47339">
    <property type="entry name" value="CELL DIVISION CONTROL PROTEIN 24"/>
    <property type="match status" value="1"/>
</dbReference>
<sequence length="769" mass="87895">MNHPPPPLRSFSTNSSQLSLNFNKTSSSKDHLFYSCEILKRKLSKIPNLQPFLDQAFFQAEQLSEQQALSLAQEQNKIENKFSDLNNDLNRLSIQSTNSSSSNTLNKTSTSSSIATSHLLTFTAGILPANISVDPATQLWKLFQMGAPLCIIFNYIYQDYQIPIISSDDLRICKKSVYDFLIAVKTYLKFDDEKMFTISNVFNDSCQDLIKIIQVVNRLLINKKELESDSETELIGNIKITDERSKVFREIIETERKYVSDLDLLLNYRNELIDAEILSSEQIDQLFPNINEIIDFQKRFLNALECNINVPFKYSRIGSAFIHASLGPFKAYEPWTTGQLTAIALIQKEFQNLKKSSSLIDPGFELQSFILKPIQRLCKYPLLLKELIKTTSQIEQDENYSTFNELLIARNSMKEVANQVNEAQRRSENVENFNLLVGRVNNWRGFNLKDQGELLLHGKVLVKDSESEKEYIAYLFEKIIFFFIEIDNLQNQIDSNKNKLKFSRKKSTSSSNSNSSTNLNDLNKINKTSPLELKGRVYISEIYNISSPSLLGYTLIISWSGKKESGSFTLKYRTEETRNQWENLLRNLKTIEMNEVMNKKVRNSNSSNDSNIYDYTGNGSNNGDVKNSGSRHHSSSSTLSMMKNVTRVKSGDLSSTSRLSSSSSSTTPSSSNNIIPPSQFEITVKIIYNSIELKDELIVFSLIQFNELYSKISNKIVNSNLITDDILINKLRYKDEDGDFVVMDSNDDWNLAIDMLQELNLKELTLWIS</sequence>
<dbReference type="GO" id="GO:0043332">
    <property type="term" value="C:mating projection tip"/>
    <property type="evidence" value="ECO:0007669"/>
    <property type="project" value="TreeGrafter"/>
</dbReference>
<feature type="compositionally biased region" description="Low complexity" evidence="2">
    <location>
        <begin position="653"/>
        <end position="674"/>
    </location>
</feature>
<evidence type="ECO:0000256" key="2">
    <source>
        <dbReference type="SAM" id="MobiDB-lite"/>
    </source>
</evidence>
<feature type="region of interest" description="Disordered" evidence="2">
    <location>
        <begin position="502"/>
        <end position="522"/>
    </location>
</feature>
<dbReference type="Pfam" id="PF00621">
    <property type="entry name" value="RhoGEF"/>
    <property type="match status" value="1"/>
</dbReference>
<dbReference type="SUPFAM" id="SSF48065">
    <property type="entry name" value="DBL homology domain (DH-domain)"/>
    <property type="match status" value="1"/>
</dbReference>
<feature type="region of interest" description="Disordered" evidence="2">
    <location>
        <begin position="599"/>
        <end position="674"/>
    </location>
</feature>
<feature type="domain" description="DH" evidence="4">
    <location>
        <begin position="243"/>
        <end position="423"/>
    </location>
</feature>
<feature type="coiled-coil region" evidence="1">
    <location>
        <begin position="406"/>
        <end position="433"/>
    </location>
</feature>
<feature type="compositionally biased region" description="Polar residues" evidence="2">
    <location>
        <begin position="617"/>
        <end position="627"/>
    </location>
</feature>
<dbReference type="EMBL" id="CANTUO010000005">
    <property type="protein sequence ID" value="CAI5759962.1"/>
    <property type="molecule type" value="Genomic_DNA"/>
</dbReference>
<dbReference type="CDD" id="cd00160">
    <property type="entry name" value="RhoGEF"/>
    <property type="match status" value="1"/>
</dbReference>
<evidence type="ECO:0000259" key="5">
    <source>
        <dbReference type="PROSITE" id="PS51745"/>
    </source>
</evidence>
<evidence type="ECO:0000313" key="6">
    <source>
        <dbReference type="EMBL" id="CAI5759962.1"/>
    </source>
</evidence>
<dbReference type="PANTHER" id="PTHR47339:SF1">
    <property type="entry name" value="CELL DIVISION CONTROL PROTEIN 24"/>
    <property type="match status" value="1"/>
</dbReference>
<dbReference type="CDD" id="cd05992">
    <property type="entry name" value="PB1"/>
    <property type="match status" value="1"/>
</dbReference>
<feature type="domain" description="PB1" evidence="5">
    <location>
        <begin position="681"/>
        <end position="769"/>
    </location>
</feature>
<dbReference type="Pfam" id="PF06395">
    <property type="entry name" value="CDC24"/>
    <property type="match status" value="1"/>
</dbReference>
<dbReference type="SMART" id="SM00325">
    <property type="entry name" value="RhoGEF"/>
    <property type="match status" value="1"/>
</dbReference>
<dbReference type="GO" id="GO:0005737">
    <property type="term" value="C:cytoplasm"/>
    <property type="evidence" value="ECO:0007669"/>
    <property type="project" value="TreeGrafter"/>
</dbReference>
<organism evidence="6 7">
    <name type="scientific">Candida verbasci</name>
    <dbReference type="NCBI Taxonomy" id="1227364"/>
    <lineage>
        <taxon>Eukaryota</taxon>
        <taxon>Fungi</taxon>
        <taxon>Dikarya</taxon>
        <taxon>Ascomycota</taxon>
        <taxon>Saccharomycotina</taxon>
        <taxon>Pichiomycetes</taxon>
        <taxon>Debaryomycetaceae</taxon>
        <taxon>Candida/Lodderomyces clade</taxon>
        <taxon>Candida</taxon>
    </lineage>
</organism>
<dbReference type="InterPro" id="IPR035899">
    <property type="entry name" value="DBL_dom_sf"/>
</dbReference>
<dbReference type="Gene3D" id="1.20.900.10">
    <property type="entry name" value="Dbl homology (DH) domain"/>
    <property type="match status" value="1"/>
</dbReference>
<evidence type="ECO:0000259" key="3">
    <source>
        <dbReference type="PROSITE" id="PS50003"/>
    </source>
</evidence>
<dbReference type="GO" id="GO:0030010">
    <property type="term" value="P:establishment of cell polarity"/>
    <property type="evidence" value="ECO:0007669"/>
    <property type="project" value="TreeGrafter"/>
</dbReference>
<gene>
    <name evidence="6" type="ORF">CANVERA_P4474</name>
</gene>
<dbReference type="GO" id="GO:0035556">
    <property type="term" value="P:intracellular signal transduction"/>
    <property type="evidence" value="ECO:0007669"/>
    <property type="project" value="InterPro"/>
</dbReference>
<keyword evidence="1" id="KW-0175">Coiled coil</keyword>
<dbReference type="PROSITE" id="PS50003">
    <property type="entry name" value="PH_DOMAIN"/>
    <property type="match status" value="1"/>
</dbReference>
<dbReference type="InterPro" id="IPR000219">
    <property type="entry name" value="DH_dom"/>
</dbReference>
<name>A0A9W4XBX7_9ASCO</name>
<dbReference type="InterPro" id="IPR033511">
    <property type="entry name" value="Cdc24/Scd1_PH_dom"/>
</dbReference>
<dbReference type="InterPro" id="IPR053026">
    <property type="entry name" value="CDC42_GEF"/>
</dbReference>
<dbReference type="Gene3D" id="3.10.20.90">
    <property type="entry name" value="Phosphatidylinositol 3-kinase Catalytic Subunit, Chain A, domain 1"/>
    <property type="match status" value="1"/>
</dbReference>
<evidence type="ECO:0000313" key="7">
    <source>
        <dbReference type="Proteomes" id="UP001152885"/>
    </source>
</evidence>
<dbReference type="Gene3D" id="2.30.29.30">
    <property type="entry name" value="Pleckstrin-homology domain (PH domain)/Phosphotyrosine-binding domain (PTB)"/>
    <property type="match status" value="1"/>
</dbReference>
<feature type="domain" description="PH" evidence="3">
    <location>
        <begin position="447"/>
        <end position="590"/>
    </location>
</feature>
<dbReference type="GO" id="GO:0031106">
    <property type="term" value="P:septin ring organization"/>
    <property type="evidence" value="ECO:0007669"/>
    <property type="project" value="TreeGrafter"/>
</dbReference>
<comment type="caution">
    <text evidence="6">The sequence shown here is derived from an EMBL/GenBank/DDBJ whole genome shotgun (WGS) entry which is preliminary data.</text>
</comment>
<proteinExistence type="predicted"/>
<reference evidence="6" key="1">
    <citation type="submission" date="2022-12" db="EMBL/GenBank/DDBJ databases">
        <authorList>
            <person name="Brejova B."/>
        </authorList>
    </citation>
    <scope>NUCLEOTIDE SEQUENCE</scope>
</reference>
<dbReference type="Proteomes" id="UP001152885">
    <property type="component" value="Unassembled WGS sequence"/>
</dbReference>
<dbReference type="GO" id="GO:0005085">
    <property type="term" value="F:guanyl-nucleotide exchange factor activity"/>
    <property type="evidence" value="ECO:0007669"/>
    <property type="project" value="InterPro"/>
</dbReference>
<dbReference type="PROSITE" id="PS51745">
    <property type="entry name" value="PB1"/>
    <property type="match status" value="1"/>
</dbReference>
<protein>
    <submittedName>
        <fullName evidence="6">Uncharacterized protein</fullName>
    </submittedName>
</protein>
<accession>A0A9W4XBX7</accession>
<evidence type="ECO:0000256" key="1">
    <source>
        <dbReference type="SAM" id="Coils"/>
    </source>
</evidence>